<reference evidence="2 3" key="4">
    <citation type="journal article" date="2011" name="BMC Genomics">
        <title>RNA-Seq improves annotation of protein-coding genes in the cucumber genome.</title>
        <authorList>
            <person name="Li Z."/>
            <person name="Zhang Z."/>
            <person name="Yan P."/>
            <person name="Huang S."/>
            <person name="Fei Z."/>
            <person name="Lin K."/>
        </authorList>
    </citation>
    <scope>NUCLEOTIDE SEQUENCE [LARGE SCALE GENOMIC DNA]</scope>
    <source>
        <strain evidence="3">cv. 9930</strain>
    </source>
</reference>
<dbReference type="STRING" id="3659.A0A0A0L4T1"/>
<proteinExistence type="predicted"/>
<dbReference type="OrthoDB" id="1899410at2759"/>
<evidence type="ECO:0000313" key="2">
    <source>
        <dbReference type="EMBL" id="KGN56975.1"/>
    </source>
</evidence>
<gene>
    <name evidence="2" type="ORF">Csa_3G146600</name>
</gene>
<reference evidence="2 3" key="3">
    <citation type="journal article" date="2010" name="BMC Genomics">
        <title>Transcriptome sequencing and comparative analysis of cucumber flowers with different sex types.</title>
        <authorList>
            <person name="Guo S."/>
            <person name="Zheng Y."/>
            <person name="Joung J.G."/>
            <person name="Liu S."/>
            <person name="Zhang Z."/>
            <person name="Crasta O.R."/>
            <person name="Sobral B.W."/>
            <person name="Xu Y."/>
            <person name="Huang S."/>
            <person name="Fei Z."/>
        </authorList>
    </citation>
    <scope>NUCLEOTIDE SEQUENCE [LARGE SCALE GENOMIC DNA]</scope>
    <source>
        <strain evidence="3">cv. 9930</strain>
    </source>
</reference>
<feature type="region of interest" description="Disordered" evidence="1">
    <location>
        <begin position="178"/>
        <end position="228"/>
    </location>
</feature>
<evidence type="ECO:0000256" key="1">
    <source>
        <dbReference type="SAM" id="MobiDB-lite"/>
    </source>
</evidence>
<reference evidence="2 3" key="2">
    <citation type="journal article" date="2009" name="PLoS ONE">
        <title>An integrated genetic and cytogenetic map of the cucumber genome.</title>
        <authorList>
            <person name="Ren Y."/>
            <person name="Zhang Z."/>
            <person name="Liu J."/>
            <person name="Staub J.E."/>
            <person name="Han Y."/>
            <person name="Cheng Z."/>
            <person name="Li X."/>
            <person name="Lu J."/>
            <person name="Miao H."/>
            <person name="Kang H."/>
            <person name="Xie B."/>
            <person name="Gu X."/>
            <person name="Wang X."/>
            <person name="Du Y."/>
            <person name="Jin W."/>
            <person name="Huang S."/>
        </authorList>
    </citation>
    <scope>NUCLEOTIDE SEQUENCE [LARGE SCALE GENOMIC DNA]</scope>
    <source>
        <strain evidence="3">cv. 9930</strain>
    </source>
</reference>
<dbReference type="eggNOG" id="ENOG502RY7D">
    <property type="taxonomic scope" value="Eukaryota"/>
</dbReference>
<dbReference type="PANTHER" id="PTHR35986">
    <property type="entry name" value="EXPRESSED PROTEIN"/>
    <property type="match status" value="1"/>
</dbReference>
<sequence length="283" mass="32017">MICVSVVGASSLLRLVPVFGDQSSDMGEILNELEYVLRSKPNGLTIEEAILLQTCRSKAVRDFTFGGILGGGLTWAGAWRLNKFTRLNLSVGAASLCGFWRFSRSLNSCVDYILALDGSRMQKELANIVVTRYHNDPHAMQYISKHFYYEEVFDDSTSDRPKIRWRYRNFFSDDVAHSQRTHGNDNNVHENSHRDSSAYQGDSYGDPDDNGNAHEFKPVLTKPGTDAATADPLDCIFGTLARKEEIQNSTPSIPSPKPHSRSRRYNRRHRKDNHTKSTNFEHV</sequence>
<feature type="compositionally biased region" description="Basic residues" evidence="1">
    <location>
        <begin position="258"/>
        <end position="273"/>
    </location>
</feature>
<dbReference type="Proteomes" id="UP000029981">
    <property type="component" value="Chromosome 3"/>
</dbReference>
<dbReference type="OMA" id="NPWRMQL"/>
<keyword evidence="3" id="KW-1185">Reference proteome</keyword>
<reference evidence="2 3" key="1">
    <citation type="journal article" date="2009" name="Nat. Genet.">
        <title>The genome of the cucumber, Cucumis sativus L.</title>
        <authorList>
            <person name="Huang S."/>
            <person name="Li R."/>
            <person name="Zhang Z."/>
            <person name="Li L."/>
            <person name="Gu X."/>
            <person name="Fan W."/>
            <person name="Lucas W.J."/>
            <person name="Wang X."/>
            <person name="Xie B."/>
            <person name="Ni P."/>
            <person name="Ren Y."/>
            <person name="Zhu H."/>
            <person name="Li J."/>
            <person name="Lin K."/>
            <person name="Jin W."/>
            <person name="Fei Z."/>
            <person name="Li G."/>
            <person name="Staub J."/>
            <person name="Kilian A."/>
            <person name="van der Vossen E.A."/>
            <person name="Wu Y."/>
            <person name="Guo J."/>
            <person name="He J."/>
            <person name="Jia Z."/>
            <person name="Ren Y."/>
            <person name="Tian G."/>
            <person name="Lu Y."/>
            <person name="Ruan J."/>
            <person name="Qian W."/>
            <person name="Wang M."/>
            <person name="Huang Q."/>
            <person name="Li B."/>
            <person name="Xuan Z."/>
            <person name="Cao J."/>
            <person name="Asan"/>
            <person name="Wu Z."/>
            <person name="Zhang J."/>
            <person name="Cai Q."/>
            <person name="Bai Y."/>
            <person name="Zhao B."/>
            <person name="Han Y."/>
            <person name="Li Y."/>
            <person name="Li X."/>
            <person name="Wang S."/>
            <person name="Shi Q."/>
            <person name="Liu S."/>
            <person name="Cho W.K."/>
            <person name="Kim J.Y."/>
            <person name="Xu Y."/>
            <person name="Heller-Uszynska K."/>
            <person name="Miao H."/>
            <person name="Cheng Z."/>
            <person name="Zhang S."/>
            <person name="Wu J."/>
            <person name="Yang Y."/>
            <person name="Kang H."/>
            <person name="Li M."/>
            <person name="Liang H."/>
            <person name="Ren X."/>
            <person name="Shi Z."/>
            <person name="Wen M."/>
            <person name="Jian M."/>
            <person name="Yang H."/>
            <person name="Zhang G."/>
            <person name="Yang Z."/>
            <person name="Chen R."/>
            <person name="Liu S."/>
            <person name="Li J."/>
            <person name="Ma L."/>
            <person name="Liu H."/>
            <person name="Zhou Y."/>
            <person name="Zhao J."/>
            <person name="Fang X."/>
            <person name="Li G."/>
            <person name="Fang L."/>
            <person name="Li Y."/>
            <person name="Liu D."/>
            <person name="Zheng H."/>
            <person name="Zhang Y."/>
            <person name="Qin N."/>
            <person name="Li Z."/>
            <person name="Yang G."/>
            <person name="Yang S."/>
            <person name="Bolund L."/>
            <person name="Kristiansen K."/>
            <person name="Zheng H."/>
            <person name="Li S."/>
            <person name="Zhang X."/>
            <person name="Yang H."/>
            <person name="Wang J."/>
            <person name="Sun R."/>
            <person name="Zhang B."/>
            <person name="Jiang S."/>
            <person name="Wang J."/>
            <person name="Du Y."/>
            <person name="Li S."/>
        </authorList>
    </citation>
    <scope>NUCLEOTIDE SEQUENCE [LARGE SCALE GENOMIC DNA]</scope>
    <source>
        <strain evidence="3">cv. 9930</strain>
    </source>
</reference>
<dbReference type="PANTHER" id="PTHR35986:SF1">
    <property type="entry name" value="OS10G0430800 PROTEIN"/>
    <property type="match status" value="1"/>
</dbReference>
<name>A0A0A0L4T1_CUCSA</name>
<dbReference type="EMBL" id="CM002924">
    <property type="protein sequence ID" value="KGN56975.1"/>
    <property type="molecule type" value="Genomic_DNA"/>
</dbReference>
<protein>
    <submittedName>
        <fullName evidence="2">Uncharacterized protein</fullName>
    </submittedName>
</protein>
<dbReference type="Gramene" id="KGN56975">
    <property type="protein sequence ID" value="KGN56975"/>
    <property type="gene ID" value="Csa_3G146600"/>
</dbReference>
<dbReference type="AlphaFoldDB" id="A0A0A0L4T1"/>
<organism evidence="2 3">
    <name type="scientific">Cucumis sativus</name>
    <name type="common">Cucumber</name>
    <dbReference type="NCBI Taxonomy" id="3659"/>
    <lineage>
        <taxon>Eukaryota</taxon>
        <taxon>Viridiplantae</taxon>
        <taxon>Streptophyta</taxon>
        <taxon>Embryophyta</taxon>
        <taxon>Tracheophyta</taxon>
        <taxon>Spermatophyta</taxon>
        <taxon>Magnoliopsida</taxon>
        <taxon>eudicotyledons</taxon>
        <taxon>Gunneridae</taxon>
        <taxon>Pentapetalae</taxon>
        <taxon>rosids</taxon>
        <taxon>fabids</taxon>
        <taxon>Cucurbitales</taxon>
        <taxon>Cucurbitaceae</taxon>
        <taxon>Benincaseae</taxon>
        <taxon>Cucumis</taxon>
    </lineage>
</organism>
<feature type="region of interest" description="Disordered" evidence="1">
    <location>
        <begin position="245"/>
        <end position="283"/>
    </location>
</feature>
<accession>A0A0A0L4T1</accession>
<evidence type="ECO:0000313" key="3">
    <source>
        <dbReference type="Proteomes" id="UP000029981"/>
    </source>
</evidence>
<feature type="compositionally biased region" description="Basic and acidic residues" evidence="1">
    <location>
        <begin position="187"/>
        <end position="196"/>
    </location>
</feature>